<evidence type="ECO:0000313" key="5">
    <source>
        <dbReference type="EMBL" id="PXF31229.1"/>
    </source>
</evidence>
<gene>
    <name evidence="4" type="primary">kdsB</name>
    <name evidence="5" type="ORF">WH50_11395</name>
</gene>
<keyword evidence="2 4" id="KW-0548">Nucleotidyltransferase</keyword>
<dbReference type="EMBL" id="LAPT01000047">
    <property type="protein sequence ID" value="PXF31229.1"/>
    <property type="molecule type" value="Genomic_DNA"/>
</dbReference>
<dbReference type="RefSeq" id="WP_110187421.1">
    <property type="nucleotide sequence ID" value="NZ_CP177354.1"/>
</dbReference>
<dbReference type="PANTHER" id="PTHR42866:SF2">
    <property type="entry name" value="3-DEOXY-MANNO-OCTULOSONATE CYTIDYLYLTRANSFERASE, MITOCHONDRIAL"/>
    <property type="match status" value="1"/>
</dbReference>
<evidence type="ECO:0000256" key="3">
    <source>
        <dbReference type="ARBA" id="ARBA00022985"/>
    </source>
</evidence>
<dbReference type="EC" id="2.7.7.38" evidence="4"/>
<keyword evidence="1 4" id="KW-0808">Transferase</keyword>
<dbReference type="Gene3D" id="3.90.550.10">
    <property type="entry name" value="Spore Coat Polysaccharide Biosynthesis Protein SpsA, Chain A"/>
    <property type="match status" value="1"/>
</dbReference>
<protein>
    <recommendedName>
        <fullName evidence="4">3-deoxy-manno-octulosonate cytidylyltransferase</fullName>
        <ecNumber evidence="4">2.7.7.38</ecNumber>
    </recommendedName>
    <alternativeName>
        <fullName evidence="4">CMP-2-keto-3-deoxyoctulosonic acid synthase</fullName>
        <shortName evidence="4">CKS</shortName>
        <shortName evidence="4">CMP-KDO synthase</shortName>
    </alternativeName>
</protein>
<comment type="catalytic activity">
    <reaction evidence="4">
        <text>3-deoxy-alpha-D-manno-oct-2-ulosonate + CTP = CMP-3-deoxy-beta-D-manno-octulosonate + diphosphate</text>
        <dbReference type="Rhea" id="RHEA:23448"/>
        <dbReference type="ChEBI" id="CHEBI:33019"/>
        <dbReference type="ChEBI" id="CHEBI:37563"/>
        <dbReference type="ChEBI" id="CHEBI:85986"/>
        <dbReference type="ChEBI" id="CHEBI:85987"/>
        <dbReference type="EC" id="2.7.7.38"/>
    </reaction>
</comment>
<dbReference type="InterPro" id="IPR003329">
    <property type="entry name" value="Cytidylyl_trans"/>
</dbReference>
<comment type="function">
    <text evidence="4">Activates KDO (a required 8-carbon sugar) for incorporation into bacterial lipopolysaccharide in Gram-negative bacteria.</text>
</comment>
<keyword evidence="4" id="KW-0963">Cytoplasm</keyword>
<comment type="caution">
    <text evidence="5">The sequence shown here is derived from an EMBL/GenBank/DDBJ whole genome shotgun (WGS) entry which is preliminary data.</text>
</comment>
<reference evidence="5 6" key="1">
    <citation type="submission" date="2015-03" db="EMBL/GenBank/DDBJ databases">
        <authorList>
            <person name="Krishnan R."/>
            <person name="Midha S."/>
            <person name="Patil P.B."/>
            <person name="Rameshkumar N."/>
        </authorList>
    </citation>
    <scope>NUCLEOTIDE SEQUENCE [LARGE SCALE GENOMIC DNA]</scope>
    <source>
        <strain evidence="5 6">L1E11</strain>
    </source>
</reference>
<dbReference type="GO" id="GO:0008690">
    <property type="term" value="F:3-deoxy-manno-octulosonate cytidylyltransferase activity"/>
    <property type="evidence" value="ECO:0007669"/>
    <property type="project" value="UniProtKB-EC"/>
</dbReference>
<dbReference type="NCBIfam" id="NF009905">
    <property type="entry name" value="PRK13368.1"/>
    <property type="match status" value="1"/>
</dbReference>
<dbReference type="SUPFAM" id="SSF53448">
    <property type="entry name" value="Nucleotide-diphospho-sugar transferases"/>
    <property type="match status" value="1"/>
</dbReference>
<dbReference type="NCBIfam" id="NF003950">
    <property type="entry name" value="PRK05450.1-3"/>
    <property type="match status" value="1"/>
</dbReference>
<comment type="similarity">
    <text evidence="4">Belongs to the KdsB family.</text>
</comment>
<proteinExistence type="inferred from homology"/>
<dbReference type="NCBIfam" id="TIGR00466">
    <property type="entry name" value="kdsB"/>
    <property type="match status" value="1"/>
</dbReference>
<organism evidence="5 6">
    <name type="scientific">Pokkaliibacter plantistimulans</name>
    <dbReference type="NCBI Taxonomy" id="1635171"/>
    <lineage>
        <taxon>Bacteria</taxon>
        <taxon>Pseudomonadati</taxon>
        <taxon>Pseudomonadota</taxon>
        <taxon>Gammaproteobacteria</taxon>
        <taxon>Oceanospirillales</taxon>
        <taxon>Balneatrichaceae</taxon>
        <taxon>Pokkaliibacter</taxon>
    </lineage>
</organism>
<evidence type="ECO:0000256" key="1">
    <source>
        <dbReference type="ARBA" id="ARBA00022679"/>
    </source>
</evidence>
<evidence type="ECO:0000256" key="4">
    <source>
        <dbReference type="HAMAP-Rule" id="MF_00057"/>
    </source>
</evidence>
<keyword evidence="6" id="KW-1185">Reference proteome</keyword>
<evidence type="ECO:0000256" key="2">
    <source>
        <dbReference type="ARBA" id="ARBA00022695"/>
    </source>
</evidence>
<dbReference type="InterPro" id="IPR029044">
    <property type="entry name" value="Nucleotide-diphossugar_trans"/>
</dbReference>
<dbReference type="Pfam" id="PF02348">
    <property type="entry name" value="CTP_transf_3"/>
    <property type="match status" value="1"/>
</dbReference>
<comment type="subcellular location">
    <subcellularLocation>
        <location evidence="4">Cytoplasm</location>
    </subcellularLocation>
</comment>
<dbReference type="InterPro" id="IPR004528">
    <property type="entry name" value="KdsB"/>
</dbReference>
<name>A0ABX5LYL6_9GAMM</name>
<dbReference type="Proteomes" id="UP000248090">
    <property type="component" value="Unassembled WGS sequence"/>
</dbReference>
<keyword evidence="3 4" id="KW-0448">Lipopolysaccharide biosynthesis</keyword>
<evidence type="ECO:0000313" key="6">
    <source>
        <dbReference type="Proteomes" id="UP000248090"/>
    </source>
</evidence>
<dbReference type="PANTHER" id="PTHR42866">
    <property type="entry name" value="3-DEOXY-MANNO-OCTULOSONATE CYTIDYLYLTRANSFERASE"/>
    <property type="match status" value="1"/>
</dbReference>
<dbReference type="HAMAP" id="MF_00057">
    <property type="entry name" value="KdsB"/>
    <property type="match status" value="1"/>
</dbReference>
<dbReference type="CDD" id="cd02517">
    <property type="entry name" value="CMP-KDO-Synthetase"/>
    <property type="match status" value="1"/>
</dbReference>
<accession>A0ABX5LYL6</accession>
<dbReference type="NCBIfam" id="NF003952">
    <property type="entry name" value="PRK05450.1-5"/>
    <property type="match status" value="1"/>
</dbReference>
<comment type="pathway">
    <text evidence="4">Nucleotide-sugar biosynthesis; CMP-3-deoxy-D-manno-octulosonate biosynthesis; CMP-3-deoxy-D-manno-octulosonate from 3-deoxy-D-manno-octulosonate and CTP: step 1/1.</text>
</comment>
<sequence>MSFLVVIPARYASTRLKGKPLLDIAGKPMVQHTWEKACASGAVRVIIATDDERIESMARAFGAEVCMTSAAHPSGTDRIQEVASQLKLSDDEVIVNVQGDEPMLPATLIDQVAQTLLLHPQADMATLCEPIEDMALFANPNVVKLVKDVHGKALYFSRAPVSWHRDEFAQGISDVPPAGWQAFRHIGLYSYRVGLLNQFVQWSPAPIEQWEALEQLRVLWNGGYIQVSEAAVIPPAGVDTPDDLIRVRSILGDGR</sequence>